<keyword evidence="1" id="KW-0812">Transmembrane</keyword>
<reference evidence="2 3" key="1">
    <citation type="journal article" date="2018" name="Sci. Rep.">
        <title>Genomic signatures of local adaptation to the degree of environmental predictability in rotifers.</title>
        <authorList>
            <person name="Franch-Gras L."/>
            <person name="Hahn C."/>
            <person name="Garcia-Roger E.M."/>
            <person name="Carmona M.J."/>
            <person name="Serra M."/>
            <person name="Gomez A."/>
        </authorList>
    </citation>
    <scope>NUCLEOTIDE SEQUENCE [LARGE SCALE GENOMIC DNA]</scope>
    <source>
        <strain evidence="2">HYR1</strain>
    </source>
</reference>
<accession>A0A3M7RTN2</accession>
<name>A0A3M7RTN2_BRAPC</name>
<organism evidence="2 3">
    <name type="scientific">Brachionus plicatilis</name>
    <name type="common">Marine rotifer</name>
    <name type="synonym">Brachionus muelleri</name>
    <dbReference type="NCBI Taxonomy" id="10195"/>
    <lineage>
        <taxon>Eukaryota</taxon>
        <taxon>Metazoa</taxon>
        <taxon>Spiralia</taxon>
        <taxon>Gnathifera</taxon>
        <taxon>Rotifera</taxon>
        <taxon>Eurotatoria</taxon>
        <taxon>Monogononta</taxon>
        <taxon>Pseudotrocha</taxon>
        <taxon>Ploima</taxon>
        <taxon>Brachionidae</taxon>
        <taxon>Brachionus</taxon>
    </lineage>
</organism>
<keyword evidence="1" id="KW-0472">Membrane</keyword>
<evidence type="ECO:0000256" key="1">
    <source>
        <dbReference type="SAM" id="Phobius"/>
    </source>
</evidence>
<dbReference type="Proteomes" id="UP000276133">
    <property type="component" value="Unassembled WGS sequence"/>
</dbReference>
<sequence>MLKFRLSHLKRLVIVFGFGSASFSSLMLRGAMINNPFDNWLLSDVTFFRCTLYKKSLFK</sequence>
<dbReference type="AlphaFoldDB" id="A0A3M7RTN2"/>
<evidence type="ECO:0000313" key="2">
    <source>
        <dbReference type="EMBL" id="RNA26842.1"/>
    </source>
</evidence>
<protein>
    <submittedName>
        <fullName evidence="2">Uncharacterized protein</fullName>
    </submittedName>
</protein>
<keyword evidence="3" id="KW-1185">Reference proteome</keyword>
<dbReference type="EMBL" id="REGN01002662">
    <property type="protein sequence ID" value="RNA26842.1"/>
    <property type="molecule type" value="Genomic_DNA"/>
</dbReference>
<comment type="caution">
    <text evidence="2">The sequence shown here is derived from an EMBL/GenBank/DDBJ whole genome shotgun (WGS) entry which is preliminary data.</text>
</comment>
<evidence type="ECO:0000313" key="3">
    <source>
        <dbReference type="Proteomes" id="UP000276133"/>
    </source>
</evidence>
<feature type="transmembrane region" description="Helical" evidence="1">
    <location>
        <begin position="12"/>
        <end position="32"/>
    </location>
</feature>
<proteinExistence type="predicted"/>
<keyword evidence="1" id="KW-1133">Transmembrane helix</keyword>
<gene>
    <name evidence="2" type="ORF">BpHYR1_047342</name>
</gene>